<evidence type="ECO:0000313" key="1">
    <source>
        <dbReference type="EMBL" id="NHM03669.1"/>
    </source>
</evidence>
<dbReference type="EMBL" id="JAAJBV010000002">
    <property type="protein sequence ID" value="NHM03669.1"/>
    <property type="molecule type" value="Genomic_DNA"/>
</dbReference>
<accession>A0ABX0I908</accession>
<proteinExistence type="predicted"/>
<evidence type="ECO:0008006" key="3">
    <source>
        <dbReference type="Google" id="ProtNLM"/>
    </source>
</evidence>
<protein>
    <recommendedName>
        <fullName evidence="3">Lipoprotein</fullName>
    </recommendedName>
</protein>
<reference evidence="1 2" key="1">
    <citation type="submission" date="2020-02" db="EMBL/GenBank/DDBJ databases">
        <authorList>
            <person name="Chen W.-M."/>
        </authorList>
    </citation>
    <scope>NUCLEOTIDE SEQUENCE [LARGE SCALE GENOMIC DNA]</scope>
    <source>
        <strain evidence="1 2">TWA-26</strain>
    </source>
</reference>
<evidence type="ECO:0000313" key="2">
    <source>
        <dbReference type="Proteomes" id="UP000761423"/>
    </source>
</evidence>
<sequence>MKKKLIYKFSIIVLFFVLISCASMVEKPTFTETDGLSLKYEMRTKNTGMLLIEDNKDSIPFSFTVTKSKKNVTDGKSNKQKQILLYQYHIKYDRNGIDKYPILAKFDSLPSLKRKKLFIYNSHR</sequence>
<gene>
    <name evidence="1" type="ORF">G4L40_03000</name>
</gene>
<comment type="caution">
    <text evidence="1">The sequence shown here is derived from an EMBL/GenBank/DDBJ whole genome shotgun (WGS) entry which is preliminary data.</text>
</comment>
<dbReference type="PROSITE" id="PS51257">
    <property type="entry name" value="PROKAR_LIPOPROTEIN"/>
    <property type="match status" value="1"/>
</dbReference>
<dbReference type="RefSeq" id="WP_166235685.1">
    <property type="nucleotide sequence ID" value="NZ_JAAJBV010000002.1"/>
</dbReference>
<organism evidence="1 2">
    <name type="scientific">Flavobacterium celericrescens</name>
    <dbReference type="NCBI Taxonomy" id="2709780"/>
    <lineage>
        <taxon>Bacteria</taxon>
        <taxon>Pseudomonadati</taxon>
        <taxon>Bacteroidota</taxon>
        <taxon>Flavobacteriia</taxon>
        <taxon>Flavobacteriales</taxon>
        <taxon>Flavobacteriaceae</taxon>
        <taxon>Flavobacterium</taxon>
    </lineage>
</organism>
<keyword evidence="2" id="KW-1185">Reference proteome</keyword>
<name>A0ABX0I908_9FLAO</name>
<dbReference type="Proteomes" id="UP000761423">
    <property type="component" value="Unassembled WGS sequence"/>
</dbReference>